<dbReference type="Pfam" id="PF10551">
    <property type="entry name" value="MULE"/>
    <property type="match status" value="1"/>
</dbReference>
<dbReference type="InterPro" id="IPR036875">
    <property type="entry name" value="Znf_CCHC_sf"/>
</dbReference>
<evidence type="ECO:0000259" key="6">
    <source>
        <dbReference type="PROSITE" id="PS50966"/>
    </source>
</evidence>
<evidence type="ECO:0000313" key="7">
    <source>
        <dbReference type="EMBL" id="MBA4645038.1"/>
    </source>
</evidence>
<feature type="region of interest" description="Disordered" evidence="5">
    <location>
        <begin position="108"/>
        <end position="233"/>
    </location>
</feature>
<accession>A0A7C8ZJP7</accession>
<keyword evidence="3" id="KW-0862">Zinc</keyword>
<feature type="region of interest" description="Disordered" evidence="5">
    <location>
        <begin position="769"/>
        <end position="804"/>
    </location>
</feature>
<proteinExistence type="predicted"/>
<dbReference type="Pfam" id="PF04434">
    <property type="entry name" value="SWIM"/>
    <property type="match status" value="1"/>
</dbReference>
<keyword evidence="2 4" id="KW-0863">Zinc-finger</keyword>
<dbReference type="PROSITE" id="PS50966">
    <property type="entry name" value="ZF_SWIM"/>
    <property type="match status" value="1"/>
</dbReference>
<dbReference type="SUPFAM" id="SSF57756">
    <property type="entry name" value="Retrovirus zinc finger-like domains"/>
    <property type="match status" value="1"/>
</dbReference>
<dbReference type="EMBL" id="GISG01140794">
    <property type="protein sequence ID" value="MBA4645038.1"/>
    <property type="molecule type" value="Transcribed_RNA"/>
</dbReference>
<evidence type="ECO:0000256" key="1">
    <source>
        <dbReference type="ARBA" id="ARBA00022723"/>
    </source>
</evidence>
<dbReference type="PANTHER" id="PTHR31973:SF187">
    <property type="entry name" value="MUTATOR TRANSPOSASE MUDRA PROTEIN"/>
    <property type="match status" value="1"/>
</dbReference>
<feature type="compositionally biased region" description="Low complexity" evidence="5">
    <location>
        <begin position="207"/>
        <end position="219"/>
    </location>
</feature>
<evidence type="ECO:0000256" key="4">
    <source>
        <dbReference type="PROSITE-ProRule" id="PRU00325"/>
    </source>
</evidence>
<feature type="domain" description="SWIM-type" evidence="6">
    <location>
        <begin position="699"/>
        <end position="731"/>
    </location>
</feature>
<feature type="compositionally biased region" description="Basic and acidic residues" evidence="5">
    <location>
        <begin position="162"/>
        <end position="185"/>
    </location>
</feature>
<protein>
    <recommendedName>
        <fullName evidence="6">SWIM-type domain-containing protein</fullName>
    </recommendedName>
</protein>
<evidence type="ECO:0000256" key="5">
    <source>
        <dbReference type="SAM" id="MobiDB-lite"/>
    </source>
</evidence>
<dbReference type="InterPro" id="IPR007527">
    <property type="entry name" value="Znf_SWIM"/>
</dbReference>
<dbReference type="Pfam" id="PF03108">
    <property type="entry name" value="DBD_Tnp_Mut"/>
    <property type="match status" value="1"/>
</dbReference>
<reference evidence="7" key="2">
    <citation type="submission" date="2020-07" db="EMBL/GenBank/DDBJ databases">
        <authorList>
            <person name="Vera ALvarez R."/>
            <person name="Arias-Moreno D.M."/>
            <person name="Jimenez-Jacinto V."/>
            <person name="Jimenez-Bremont J.F."/>
            <person name="Swaminathan K."/>
            <person name="Moose S.P."/>
            <person name="Guerrero-Gonzalez M.L."/>
            <person name="Marino-Ramirez L."/>
            <person name="Landsman D."/>
            <person name="Rodriguez-Kessler M."/>
            <person name="Delgado-Sanchez P."/>
        </authorList>
    </citation>
    <scope>NUCLEOTIDE SEQUENCE</scope>
    <source>
        <tissue evidence="7">Cladode</tissue>
    </source>
</reference>
<feature type="compositionally biased region" description="Basic and acidic residues" evidence="5">
    <location>
        <begin position="126"/>
        <end position="141"/>
    </location>
</feature>
<dbReference type="GO" id="GO:0003676">
    <property type="term" value="F:nucleic acid binding"/>
    <property type="evidence" value="ECO:0007669"/>
    <property type="project" value="InterPro"/>
</dbReference>
<evidence type="ECO:0000256" key="2">
    <source>
        <dbReference type="ARBA" id="ARBA00022771"/>
    </source>
</evidence>
<organism evidence="7">
    <name type="scientific">Opuntia streptacantha</name>
    <name type="common">Prickly pear cactus</name>
    <name type="synonym">Opuntia cardona</name>
    <dbReference type="NCBI Taxonomy" id="393608"/>
    <lineage>
        <taxon>Eukaryota</taxon>
        <taxon>Viridiplantae</taxon>
        <taxon>Streptophyta</taxon>
        <taxon>Embryophyta</taxon>
        <taxon>Tracheophyta</taxon>
        <taxon>Spermatophyta</taxon>
        <taxon>Magnoliopsida</taxon>
        <taxon>eudicotyledons</taxon>
        <taxon>Gunneridae</taxon>
        <taxon>Pentapetalae</taxon>
        <taxon>Caryophyllales</taxon>
        <taxon>Cactineae</taxon>
        <taxon>Cactaceae</taxon>
        <taxon>Opuntioideae</taxon>
        <taxon>Opuntia</taxon>
    </lineage>
</organism>
<evidence type="ECO:0000256" key="3">
    <source>
        <dbReference type="ARBA" id="ARBA00022833"/>
    </source>
</evidence>
<feature type="compositionally biased region" description="Basic residues" evidence="5">
    <location>
        <begin position="784"/>
        <end position="795"/>
    </location>
</feature>
<dbReference type="InterPro" id="IPR006564">
    <property type="entry name" value="Znf_PMZ"/>
</dbReference>
<dbReference type="SMART" id="SM00575">
    <property type="entry name" value="ZnF_PMZ"/>
    <property type="match status" value="1"/>
</dbReference>
<sequence length="843" mass="94614">MSSVGARKLCVYFFWGGYVQEDDDGKVSYQGGSRDCVLLSESMSLDEAKSRLMRRVGSASKEEKLWYTLKFDRKIFLPLDTDDAVEAMFMGNEEHAFVYMGGRGGPLLRKKGDPEPDVEGVLQVDNRGHEDGPSGGNEERAQSVVPDEDASEQGAGEASLNCDERIDSIERGSSAERDGEGGGDKKRLRSGTNGDDVIEDGRDLPASGGYSSSSSSEGSGMEHANDGSAQSDDQMGKLNMWRKEIVGVGQVFPSAEAFRTSIFKYAIAHKFSYKFTRNCRQRIVVQCTASGCPFLICVRGSLQRNMVVVKSFKGQHVHDAGDEGEQLTWAKRRLKASMLAKVIEAKVRVSPDYSPVDIMKDLESELGVKLTYTQSWRARERVRMMVQGRPDDHYKILPWMCEAICRDNPGSTAICDLEGGRFKRLFAAYGACLNGFRYCRPVMFLGSSHLHGFSKGVMLVACGLDADNRLLNLAYAIVLAENDAEWLWFLEKVRDCLGELRPVIVSERLPNIIAGVAQVFGKEYHAYCLRQLSENFLREAGKHNLRKETTKHIVKEMFNRVAYATNAADYDSAMEELRQYKAPLADWIEANEPERWTASKFPMNRWGCMDISVIDDWSKWMHNVRSMPIPCLVTAHLEKLVKKMEKNKRRMASWANGVGPKIEQILKEIKGRNGMESVITVQRSTVQVFTLSLSDWKQIVVDLGSMRCTCNEWQMKGLPCAHAMVVIQKLNLSLYDFVCNWYKVPAQRMIYHQDVHPIKTHDMPEGYGLVEGGENLGPPNNIKPPRKPQVKRRRRGSQDRRAMTCSKCREVGHTRRSCTNVRANADAGDAGDAVGLDELFGVQ</sequence>
<dbReference type="InterPro" id="IPR018289">
    <property type="entry name" value="MULE_transposase_dom"/>
</dbReference>
<dbReference type="GO" id="GO:0008270">
    <property type="term" value="F:zinc ion binding"/>
    <property type="evidence" value="ECO:0007669"/>
    <property type="project" value="UniProtKB-KW"/>
</dbReference>
<name>A0A7C8ZJP7_OPUST</name>
<keyword evidence="1" id="KW-0479">Metal-binding</keyword>
<reference evidence="7" key="1">
    <citation type="journal article" date="2013" name="J. Plant Res.">
        <title>Effect of fungi and light on seed germination of three Opuntia species from semiarid lands of central Mexico.</title>
        <authorList>
            <person name="Delgado-Sanchez P."/>
            <person name="Jimenez-Bremont J.F."/>
            <person name="Guerrero-Gonzalez Mde L."/>
            <person name="Flores J."/>
        </authorList>
    </citation>
    <scope>NUCLEOTIDE SEQUENCE</scope>
    <source>
        <tissue evidence="7">Cladode</tissue>
    </source>
</reference>
<dbReference type="InterPro" id="IPR004332">
    <property type="entry name" value="Transposase_MuDR"/>
</dbReference>
<dbReference type="PANTHER" id="PTHR31973">
    <property type="entry name" value="POLYPROTEIN, PUTATIVE-RELATED"/>
    <property type="match status" value="1"/>
</dbReference>
<dbReference type="AlphaFoldDB" id="A0A7C8ZJP7"/>